<sequence>MKYRLARVNRVRQVTPHMMRVSLAGEDLRKVDVEAPDAYVKLFFPREGEQRPVLPPLLTDDVTSWYRTYLQMPDDIRPPMRTYTIRAHRGDEVDIDFVLHGDTGPAGKWACRAKPGDHVAFVGPAGLHSPPEDTDWQLLVGDETALPAIGAIVEGLPRGALAHVYVEIDGPAEEQRLTTAGDVRITWVHRTGGHGTALLDTVSAAVFPGGKPYAWISGESGLVKHVRRHLVRDRGFDKRAITFTGYWRLGVNQEDDSRESLRQYDLTRRAQPQGA</sequence>
<dbReference type="InterPro" id="IPR013113">
    <property type="entry name" value="SIP_FAD-bd"/>
</dbReference>
<accession>A0ABX1JCF5</accession>
<proteinExistence type="predicted"/>
<protein>
    <submittedName>
        <fullName evidence="2">Siderophore-interacting protein</fullName>
    </submittedName>
</protein>
<feature type="domain" description="FAD-binding FR-type" evidence="1">
    <location>
        <begin position="1"/>
        <end position="131"/>
    </location>
</feature>
<name>A0ABX1JCF5_9PSEU</name>
<dbReference type="InterPro" id="IPR017927">
    <property type="entry name" value="FAD-bd_FR_type"/>
</dbReference>
<reference evidence="2 3" key="1">
    <citation type="submission" date="2020-04" db="EMBL/GenBank/DDBJ databases">
        <title>Novel species.</title>
        <authorList>
            <person name="Teo W.F.A."/>
            <person name="Lipun K."/>
            <person name="Srisuk N."/>
            <person name="Duangmal K."/>
        </authorList>
    </citation>
    <scope>NUCLEOTIDE SEQUENCE [LARGE SCALE GENOMIC DNA]</scope>
    <source>
        <strain evidence="2 3">K13G38</strain>
    </source>
</reference>
<dbReference type="InterPro" id="IPR039374">
    <property type="entry name" value="SIP_fam"/>
</dbReference>
<dbReference type="InterPro" id="IPR017938">
    <property type="entry name" value="Riboflavin_synthase-like_b-brl"/>
</dbReference>
<organism evidence="2 3">
    <name type="scientific">Amycolatopsis acididurans</name>
    <dbReference type="NCBI Taxonomy" id="2724524"/>
    <lineage>
        <taxon>Bacteria</taxon>
        <taxon>Bacillati</taxon>
        <taxon>Actinomycetota</taxon>
        <taxon>Actinomycetes</taxon>
        <taxon>Pseudonocardiales</taxon>
        <taxon>Pseudonocardiaceae</taxon>
        <taxon>Amycolatopsis</taxon>
    </lineage>
</organism>
<keyword evidence="3" id="KW-1185">Reference proteome</keyword>
<comment type="caution">
    <text evidence="2">The sequence shown here is derived from an EMBL/GenBank/DDBJ whole genome shotgun (WGS) entry which is preliminary data.</text>
</comment>
<evidence type="ECO:0000313" key="2">
    <source>
        <dbReference type="EMBL" id="NKQ57467.1"/>
    </source>
</evidence>
<evidence type="ECO:0000259" key="1">
    <source>
        <dbReference type="PROSITE" id="PS51384"/>
    </source>
</evidence>
<dbReference type="Gene3D" id="2.40.30.10">
    <property type="entry name" value="Translation factors"/>
    <property type="match status" value="1"/>
</dbReference>
<evidence type="ECO:0000313" key="3">
    <source>
        <dbReference type="Proteomes" id="UP000715441"/>
    </source>
</evidence>
<dbReference type="Gene3D" id="3.40.50.80">
    <property type="entry name" value="Nucleotide-binding domain of ferredoxin-NADP reductase (FNR) module"/>
    <property type="match status" value="1"/>
</dbReference>
<dbReference type="InterPro" id="IPR039261">
    <property type="entry name" value="FNR_nucleotide-bd"/>
</dbReference>
<dbReference type="EMBL" id="JAAXLS010000037">
    <property type="protein sequence ID" value="NKQ57467.1"/>
    <property type="molecule type" value="Genomic_DNA"/>
</dbReference>
<gene>
    <name evidence="2" type="ORF">HFP15_31850</name>
</gene>
<dbReference type="Pfam" id="PF08021">
    <property type="entry name" value="FAD_binding_9"/>
    <property type="match status" value="1"/>
</dbReference>
<dbReference type="PROSITE" id="PS51384">
    <property type="entry name" value="FAD_FR"/>
    <property type="match status" value="1"/>
</dbReference>
<dbReference type="SUPFAM" id="SSF63380">
    <property type="entry name" value="Riboflavin synthase domain-like"/>
    <property type="match status" value="1"/>
</dbReference>
<dbReference type="PANTHER" id="PTHR30157">
    <property type="entry name" value="FERRIC REDUCTASE, NADPH-DEPENDENT"/>
    <property type="match status" value="1"/>
</dbReference>
<dbReference type="RefSeq" id="WP_168520497.1">
    <property type="nucleotide sequence ID" value="NZ_JAAXLS010000037.1"/>
</dbReference>
<dbReference type="Pfam" id="PF04954">
    <property type="entry name" value="SIP"/>
    <property type="match status" value="1"/>
</dbReference>
<dbReference type="CDD" id="cd06193">
    <property type="entry name" value="siderophore_interacting"/>
    <property type="match status" value="1"/>
</dbReference>
<dbReference type="Proteomes" id="UP000715441">
    <property type="component" value="Unassembled WGS sequence"/>
</dbReference>
<dbReference type="PANTHER" id="PTHR30157:SF0">
    <property type="entry name" value="NADPH-DEPENDENT FERRIC-CHELATE REDUCTASE"/>
    <property type="match status" value="1"/>
</dbReference>
<dbReference type="InterPro" id="IPR007037">
    <property type="entry name" value="SIP_rossman_dom"/>
</dbReference>